<dbReference type="OrthoDB" id="185373at2759"/>
<accession>A0A232FLW8</accession>
<keyword evidence="3" id="KW-1185">Reference proteome</keyword>
<feature type="repeat" description="PPR" evidence="1">
    <location>
        <begin position="216"/>
        <end position="250"/>
    </location>
</feature>
<protein>
    <submittedName>
        <fullName evidence="2">Uncharacterized protein</fullName>
    </submittedName>
</protein>
<dbReference type="STRING" id="543379.A0A232FLW8"/>
<dbReference type="InterPro" id="IPR011990">
    <property type="entry name" value="TPR-like_helical_dom_sf"/>
</dbReference>
<dbReference type="NCBIfam" id="TIGR00756">
    <property type="entry name" value="PPR"/>
    <property type="match status" value="2"/>
</dbReference>
<dbReference type="Pfam" id="PF13812">
    <property type="entry name" value="PPR_3"/>
    <property type="match status" value="1"/>
</dbReference>
<gene>
    <name evidence="2" type="ORF">TSAR_014846</name>
</gene>
<dbReference type="InterPro" id="IPR033490">
    <property type="entry name" value="LRP130"/>
</dbReference>
<dbReference type="Pfam" id="PF01535">
    <property type="entry name" value="PPR"/>
    <property type="match status" value="2"/>
</dbReference>
<dbReference type="GO" id="GO:0005634">
    <property type="term" value="C:nucleus"/>
    <property type="evidence" value="ECO:0007669"/>
    <property type="project" value="TreeGrafter"/>
</dbReference>
<dbReference type="GO" id="GO:0070129">
    <property type="term" value="P:regulation of mitochondrial translation"/>
    <property type="evidence" value="ECO:0007669"/>
    <property type="project" value="TreeGrafter"/>
</dbReference>
<dbReference type="EMBL" id="NNAY01000040">
    <property type="protein sequence ID" value="OXU31652.1"/>
    <property type="molecule type" value="Genomic_DNA"/>
</dbReference>
<comment type="caution">
    <text evidence="2">The sequence shown here is derived from an EMBL/GenBank/DDBJ whole genome shotgun (WGS) entry which is preliminary data.</text>
</comment>
<proteinExistence type="predicted"/>
<dbReference type="InterPro" id="IPR002885">
    <property type="entry name" value="PPR_rpt"/>
</dbReference>
<reference evidence="2 3" key="1">
    <citation type="journal article" date="2017" name="Curr. Biol.">
        <title>The Evolution of Venom by Co-option of Single-Copy Genes.</title>
        <authorList>
            <person name="Martinson E.O."/>
            <person name="Mrinalini"/>
            <person name="Kelkar Y.D."/>
            <person name="Chang C.H."/>
            <person name="Werren J.H."/>
        </authorList>
    </citation>
    <scope>NUCLEOTIDE SEQUENCE [LARGE SCALE GENOMIC DNA]</scope>
    <source>
        <strain evidence="2 3">Alberta</strain>
        <tissue evidence="2">Whole body</tissue>
    </source>
</reference>
<dbReference type="Gene3D" id="1.25.40.10">
    <property type="entry name" value="Tetratricopeptide repeat domain"/>
    <property type="match status" value="3"/>
</dbReference>
<dbReference type="Pfam" id="PF13041">
    <property type="entry name" value="PPR_2"/>
    <property type="match status" value="1"/>
</dbReference>
<dbReference type="PANTHER" id="PTHR46669">
    <property type="entry name" value="LEUCINE-RICH PPR MOTIF-CONTAINING PROTEIN, MITOCHONDRIAL"/>
    <property type="match status" value="1"/>
</dbReference>
<evidence type="ECO:0000313" key="3">
    <source>
        <dbReference type="Proteomes" id="UP000215335"/>
    </source>
</evidence>
<evidence type="ECO:0000313" key="2">
    <source>
        <dbReference type="EMBL" id="OXU31652.1"/>
    </source>
</evidence>
<name>A0A232FLW8_9HYME</name>
<dbReference type="SUPFAM" id="SSF48452">
    <property type="entry name" value="TPR-like"/>
    <property type="match status" value="1"/>
</dbReference>
<dbReference type="GO" id="GO:0005739">
    <property type="term" value="C:mitochondrion"/>
    <property type="evidence" value="ECO:0007669"/>
    <property type="project" value="TreeGrafter"/>
</dbReference>
<evidence type="ECO:0000256" key="1">
    <source>
        <dbReference type="PROSITE-ProRule" id="PRU00708"/>
    </source>
</evidence>
<dbReference type="GO" id="GO:0003730">
    <property type="term" value="F:mRNA 3'-UTR binding"/>
    <property type="evidence" value="ECO:0007669"/>
    <property type="project" value="TreeGrafter"/>
</dbReference>
<organism evidence="2 3">
    <name type="scientific">Trichomalopsis sarcophagae</name>
    <dbReference type="NCBI Taxonomy" id="543379"/>
    <lineage>
        <taxon>Eukaryota</taxon>
        <taxon>Metazoa</taxon>
        <taxon>Ecdysozoa</taxon>
        <taxon>Arthropoda</taxon>
        <taxon>Hexapoda</taxon>
        <taxon>Insecta</taxon>
        <taxon>Pterygota</taxon>
        <taxon>Neoptera</taxon>
        <taxon>Endopterygota</taxon>
        <taxon>Hymenoptera</taxon>
        <taxon>Apocrita</taxon>
        <taxon>Proctotrupomorpha</taxon>
        <taxon>Chalcidoidea</taxon>
        <taxon>Pteromalidae</taxon>
        <taxon>Pteromalinae</taxon>
        <taxon>Trichomalopsis</taxon>
    </lineage>
</organism>
<dbReference type="PANTHER" id="PTHR46669:SF1">
    <property type="entry name" value="LEUCINE-RICH PPR MOTIF-CONTAINING PROTEIN, MITOCHONDRIAL"/>
    <property type="match status" value="1"/>
</dbReference>
<dbReference type="Proteomes" id="UP000215335">
    <property type="component" value="Unassembled WGS sequence"/>
</dbReference>
<sequence>MATILRSLKFVHKLNVGPGGRRLGSAALHRLSGTRQLGAKPLASLSSEQRNYVTNVAVKQNYNNQGNIDLMLNDVDRKIRNFGNINKNDIEDLLQAVTEKGSITTTQALLMIRCCGDFLCSESLQTRQALVKNVWDTITGLGVQLDISHYNALLLINLENETDFSPLDILLELKEKNIEPNRVTFQRLIEQYCYKGDIAGATKILEHMSAQEIPINEVIFNSLIKGHSEAGDVQSAVKILEIMKQAGIEPSSRSYTAVLCTHAKSGDIDAIRNTLNDCKEKDILLANKEILEVIYTLALNKQLEHIDEIMSLLLKGSTYNREAIPFIYKLIEKNHIETAFKLLKSLVKNPLRQSEGEKTDSGQFFIKKLVTNDIDPETIVKYCKIMQEEKLNQNAFILAIYTAFTNEKHHLALPLLKALKESGAEIREHYFYPLFVSYSKVNNLQGLLNTMRTMIFDFNIVPSILAVKDYIIPYMVENPISNCNTLVENNLPFSVAANTMLLHLLSQNKTQQAAKFIMSTNMPYRSRIMIRPLVNALEYTKDVKSFVNILHYQYVHMLNDNHNNDDENTGEQISAKQFVNIALVRAVDQLSKFNTECIIDVLKELSEKGINIDDQAAEKIKSHISKNLTPEINDLINVLVSGDLTPVPLESVQGRRVFSNQGHLSANLESLEQKAETSIEFKIILLQTYTKLRNHEGVAKILEEFEKENPTYTVGLCASLVDYYSRSERLEDAEKWFKKMLEINPECKIDKAKILNYADLLLKNNRIKDALEALTVSVNDVDSDRTYLCEKLLSTVKKNSPDHIDEFFNVLNDRRFFSKVTVSLLGPLIRAPLDSGNTTKAIEKFRWACENFKLTPQRNILMMKLINDEDAKSLQYVTDLCTQIYGEMNALFDLAIAFFDCNRPRQARKILETPGLRLRRERVLYTAQKLSEQGDIEQLENLIQLLTGLFFDMDPLYILMLQTYEKNGNWEKCLSLWTQMQEDNIPSSSVFMGHLERVLRKCNQEIPFATTSVEFDADSGLVGSKKFHSALTAGNLDGAKEILKSMPKQQQGRYYLSLIEACLSENNVDMAVQNLLESFNSNIELDNEAQPVIKKLFAQLVENNDFDTLCEIMSKNIHIRKMPLNYILNTCYFEAGKYQELISNLERVLDDPLKKNLVIKSMFHNTIAAKAMHNNSEVEEQVKKFAQKAISGEIYGPINTVWIHEYLNGNSEAEQIWEEHLKKNPYFHSISAVFVCKDRGAWSKIPQLAEKLAEASALQFDDKRRTFATYFKCILESEEPNKYELAYECLRHAVKSIGFDRVNPKVISTLEENLPNGRSIQALKTENEERTQEKATG</sequence>
<dbReference type="PROSITE" id="PS51375">
    <property type="entry name" value="PPR"/>
    <property type="match status" value="1"/>
</dbReference>